<name>G0AE69_COLFT</name>
<reference evidence="1 2" key="5">
    <citation type="journal article" date="2011" name="ISME J.">
        <title>Dual transcriptional profiling of a bacterial/fungal confrontation: Collimonas fungivorans versus Aspergillus niger.</title>
        <authorList>
            <person name="Mela F."/>
            <person name="Fritsche K."/>
            <person name="de Boer W."/>
            <person name="van Veen J.A."/>
            <person name="de Graaff L.H."/>
            <person name="van den Berg M."/>
            <person name="Leveau J.H."/>
        </authorList>
    </citation>
    <scope>NUCLEOTIDE SEQUENCE [LARGE SCALE GENOMIC DNA]</scope>
    <source>
        <strain evidence="1 2">Ter331</strain>
    </source>
</reference>
<reference evidence="1 2" key="3">
    <citation type="journal article" date="2008" name="FEMS Microbiol. Ecol.">
        <title>Identification and characterization of genes underlying chitinolysis in Collimonas fungivorans Ter331.</title>
        <authorList>
            <person name="Fritsche K."/>
            <person name="de Boer W."/>
            <person name="Gerards S."/>
            <person name="van den Berg M."/>
            <person name="van Veen J.A."/>
            <person name="Leveau J.H."/>
        </authorList>
    </citation>
    <scope>NUCLEOTIDE SEQUENCE [LARGE SCALE GENOMIC DNA]</scope>
    <source>
        <strain evidence="1 2">Ter331</strain>
    </source>
</reference>
<dbReference type="HOGENOM" id="CLU_186649_0_0_4"/>
<organism evidence="1 2">
    <name type="scientific">Collimonas fungivorans (strain Ter331)</name>
    <dbReference type="NCBI Taxonomy" id="1005048"/>
    <lineage>
        <taxon>Bacteria</taxon>
        <taxon>Pseudomonadati</taxon>
        <taxon>Pseudomonadota</taxon>
        <taxon>Betaproteobacteria</taxon>
        <taxon>Burkholderiales</taxon>
        <taxon>Oxalobacteraceae</taxon>
        <taxon>Collimonas</taxon>
    </lineage>
</organism>
<evidence type="ECO:0000313" key="2">
    <source>
        <dbReference type="Proteomes" id="UP000008392"/>
    </source>
</evidence>
<dbReference type="KEGG" id="cfu:CFU_4096"/>
<gene>
    <name evidence="1" type="ordered locus">CFU_4096</name>
</gene>
<dbReference type="EMBL" id="CP002745">
    <property type="protein sequence ID" value="AEK63918.1"/>
    <property type="molecule type" value="Genomic_DNA"/>
</dbReference>
<dbReference type="Proteomes" id="UP000008392">
    <property type="component" value="Chromosome"/>
</dbReference>
<dbReference type="InterPro" id="IPR022191">
    <property type="entry name" value="DUF3717"/>
</dbReference>
<dbReference type="eggNOG" id="COG3313">
    <property type="taxonomic scope" value="Bacteria"/>
</dbReference>
<reference evidence="2" key="6">
    <citation type="submission" date="2011-05" db="EMBL/GenBank/DDBJ databases">
        <title>Complete sequence of Collimonas fungivorans Ter331.</title>
        <authorList>
            <person name="Leveau J.H."/>
        </authorList>
    </citation>
    <scope>NUCLEOTIDE SEQUENCE [LARGE SCALE GENOMIC DNA]</scope>
    <source>
        <strain evidence="2">Ter331</strain>
    </source>
</reference>
<evidence type="ECO:0000313" key="1">
    <source>
        <dbReference type="EMBL" id="AEK63918.1"/>
    </source>
</evidence>
<dbReference type="RefSeq" id="WP_014008070.1">
    <property type="nucleotide sequence ID" value="NC_015856.1"/>
</dbReference>
<reference evidence="1 2" key="2">
    <citation type="journal article" date="2006" name="J. Microbiol. Methods">
        <title>Genomic flank-sequencing of plasposon insertion sites for rapid identification of functional genes.</title>
        <authorList>
            <person name="Leveau J.H."/>
            <person name="Gerards S."/>
            <person name="Fritsche K."/>
            <person name="Zondag G."/>
            <person name="van Veen J.A."/>
        </authorList>
    </citation>
    <scope>NUCLEOTIDE SEQUENCE [LARGE SCALE GENOMIC DNA]</scope>
    <source>
        <strain evidence="1 2">Ter331</strain>
    </source>
</reference>
<dbReference type="AlphaFoldDB" id="G0AE69"/>
<dbReference type="Pfam" id="PF12512">
    <property type="entry name" value="DUF3717"/>
    <property type="match status" value="1"/>
</dbReference>
<accession>G0AE69</accession>
<keyword evidence="2" id="KW-1185">Reference proteome</keyword>
<dbReference type="STRING" id="1005048.CFU_4096"/>
<evidence type="ECO:0008006" key="3">
    <source>
        <dbReference type="Google" id="ProtNLM"/>
    </source>
</evidence>
<protein>
    <recommendedName>
        <fullName evidence="3">DUF3717 domain-containing protein</fullName>
    </recommendedName>
</protein>
<reference evidence="1 2" key="1">
    <citation type="journal article" date="2004" name="Environ. Microbiol.">
        <title>Phylogeny-function analysis of (meta)genomic libraries: screening for expression of ribosomal RNA genes by large-insert library fluorescent in situ hybridization (LIL-FISH).</title>
        <authorList>
            <person name="Leveau J.H."/>
            <person name="Gerards S."/>
            <person name="de Boer W."/>
            <person name="van Veen J.A."/>
        </authorList>
    </citation>
    <scope>NUCLEOTIDE SEQUENCE [LARGE SCALE GENOMIC DNA]</scope>
    <source>
        <strain evidence="1 2">Ter331</strain>
    </source>
</reference>
<sequence>MNISLPELEQAINYWRLQRPAVGEECALSPEVNALANVYALMIINHSSSVALASMDSVAQQLIGAWRQHMLDLSATARSVG</sequence>
<proteinExistence type="predicted"/>
<reference evidence="1 2" key="4">
    <citation type="journal article" date="2010" name="Environ. Microbiol.">
        <title>The bacterial genus Collimonas: mycophagy, weathering and other adaptive solutions to life in oligotrophic soil environments.</title>
        <authorList>
            <person name="Leveau J.H."/>
            <person name="Uroz S."/>
            <person name="de Boer W."/>
        </authorList>
    </citation>
    <scope>NUCLEOTIDE SEQUENCE [LARGE SCALE GENOMIC DNA]</scope>
    <source>
        <strain evidence="1 2">Ter331</strain>
    </source>
</reference>